<dbReference type="AlphaFoldDB" id="A0A0D9V932"/>
<reference evidence="3 4" key="1">
    <citation type="submission" date="2012-08" db="EMBL/GenBank/DDBJ databases">
        <title>Oryza genome evolution.</title>
        <authorList>
            <person name="Wing R.A."/>
        </authorList>
    </citation>
    <scope>NUCLEOTIDE SEQUENCE</scope>
</reference>
<sequence>MAFLCQTLVLKQSHVFIQDSCWAFATMGAIEGLHKIQTRNLVSPSSQEVYDCSDKKFVHSYNKALDWVTHNGGVISEAEHPCTCMQKQECKREKLDKISVSIRGYMERINSEKDLVMAVARQALITAKPLHGQ</sequence>
<protein>
    <recommendedName>
        <fullName evidence="2">Peptidase C1A papain C-terminal domain-containing protein</fullName>
    </recommendedName>
</protein>
<reference evidence="3" key="3">
    <citation type="submission" date="2015-04" db="UniProtKB">
        <authorList>
            <consortium name="EnsemblPlants"/>
        </authorList>
    </citation>
    <scope>IDENTIFICATION</scope>
</reference>
<dbReference type="STRING" id="77586.A0A0D9V932"/>
<keyword evidence="4" id="KW-1185">Reference proteome</keyword>
<dbReference type="Proteomes" id="UP000032180">
    <property type="component" value="Chromosome 1"/>
</dbReference>
<evidence type="ECO:0000256" key="1">
    <source>
        <dbReference type="ARBA" id="ARBA00008455"/>
    </source>
</evidence>
<dbReference type="InterPro" id="IPR038765">
    <property type="entry name" value="Papain-like_cys_pep_sf"/>
</dbReference>
<accession>A0A0D9V932</accession>
<evidence type="ECO:0000313" key="4">
    <source>
        <dbReference type="Proteomes" id="UP000032180"/>
    </source>
</evidence>
<dbReference type="HOGENOM" id="CLU_1909682_0_0_1"/>
<dbReference type="Gramene" id="LPERR01G35170.1">
    <property type="protein sequence ID" value="LPERR01G35170.1"/>
    <property type="gene ID" value="LPERR01G35170"/>
</dbReference>
<dbReference type="EnsemblPlants" id="LPERR01G35170.1">
    <property type="protein sequence ID" value="LPERR01G35170.1"/>
    <property type="gene ID" value="LPERR01G35170"/>
</dbReference>
<reference evidence="4" key="2">
    <citation type="submission" date="2013-12" db="EMBL/GenBank/DDBJ databases">
        <authorList>
            <person name="Yu Y."/>
            <person name="Lee S."/>
            <person name="de Baynast K."/>
            <person name="Wissotski M."/>
            <person name="Liu L."/>
            <person name="Talag J."/>
            <person name="Goicoechea J."/>
            <person name="Angelova A."/>
            <person name="Jetty R."/>
            <person name="Kudrna D."/>
            <person name="Golser W."/>
            <person name="Rivera L."/>
            <person name="Zhang J."/>
            <person name="Wing R."/>
        </authorList>
    </citation>
    <scope>NUCLEOTIDE SEQUENCE</scope>
</reference>
<evidence type="ECO:0000313" key="3">
    <source>
        <dbReference type="EnsemblPlants" id="LPERR01G35170.1"/>
    </source>
</evidence>
<dbReference type="InterPro" id="IPR000668">
    <property type="entry name" value="Peptidase_C1A_C"/>
</dbReference>
<proteinExistence type="inferred from homology"/>
<dbReference type="GO" id="GO:0006508">
    <property type="term" value="P:proteolysis"/>
    <property type="evidence" value="ECO:0007669"/>
    <property type="project" value="InterPro"/>
</dbReference>
<dbReference type="InterPro" id="IPR013128">
    <property type="entry name" value="Peptidase_C1A"/>
</dbReference>
<feature type="domain" description="Peptidase C1A papain C-terminal" evidence="2">
    <location>
        <begin position="20"/>
        <end position="124"/>
    </location>
</feature>
<comment type="similarity">
    <text evidence="1">Belongs to the peptidase C1 family.</text>
</comment>
<dbReference type="SUPFAM" id="SSF54001">
    <property type="entry name" value="Cysteine proteinases"/>
    <property type="match status" value="1"/>
</dbReference>
<dbReference type="Pfam" id="PF00112">
    <property type="entry name" value="Peptidase_C1"/>
    <property type="match status" value="1"/>
</dbReference>
<dbReference type="PANTHER" id="PTHR12411">
    <property type="entry name" value="CYSTEINE PROTEASE FAMILY C1-RELATED"/>
    <property type="match status" value="1"/>
</dbReference>
<dbReference type="Gene3D" id="3.90.70.10">
    <property type="entry name" value="Cysteine proteinases"/>
    <property type="match status" value="1"/>
</dbReference>
<evidence type="ECO:0000259" key="2">
    <source>
        <dbReference type="Pfam" id="PF00112"/>
    </source>
</evidence>
<dbReference type="GO" id="GO:0008234">
    <property type="term" value="F:cysteine-type peptidase activity"/>
    <property type="evidence" value="ECO:0007669"/>
    <property type="project" value="InterPro"/>
</dbReference>
<dbReference type="eggNOG" id="KOG1543">
    <property type="taxonomic scope" value="Eukaryota"/>
</dbReference>
<name>A0A0D9V932_9ORYZ</name>
<organism evidence="3 4">
    <name type="scientific">Leersia perrieri</name>
    <dbReference type="NCBI Taxonomy" id="77586"/>
    <lineage>
        <taxon>Eukaryota</taxon>
        <taxon>Viridiplantae</taxon>
        <taxon>Streptophyta</taxon>
        <taxon>Embryophyta</taxon>
        <taxon>Tracheophyta</taxon>
        <taxon>Spermatophyta</taxon>
        <taxon>Magnoliopsida</taxon>
        <taxon>Liliopsida</taxon>
        <taxon>Poales</taxon>
        <taxon>Poaceae</taxon>
        <taxon>BOP clade</taxon>
        <taxon>Oryzoideae</taxon>
        <taxon>Oryzeae</taxon>
        <taxon>Oryzinae</taxon>
        <taxon>Leersia</taxon>
    </lineage>
</organism>